<gene>
    <name evidence="3" type="ORF">METZ01_LOCUS264923</name>
</gene>
<dbReference type="EMBL" id="UINC01074658">
    <property type="protein sequence ID" value="SVC12069.1"/>
    <property type="molecule type" value="Genomic_DNA"/>
</dbReference>
<dbReference type="InterPro" id="IPR003961">
    <property type="entry name" value="FN3_dom"/>
</dbReference>
<organism evidence="3">
    <name type="scientific">marine metagenome</name>
    <dbReference type="NCBI Taxonomy" id="408172"/>
    <lineage>
        <taxon>unclassified sequences</taxon>
        <taxon>metagenomes</taxon>
        <taxon>ecological metagenomes</taxon>
    </lineage>
</organism>
<dbReference type="InterPro" id="IPR036116">
    <property type="entry name" value="FN3_sf"/>
</dbReference>
<evidence type="ECO:0000256" key="1">
    <source>
        <dbReference type="ARBA" id="ARBA00022737"/>
    </source>
</evidence>
<evidence type="ECO:0000313" key="3">
    <source>
        <dbReference type="EMBL" id="SVC12069.1"/>
    </source>
</evidence>
<feature type="non-terminal residue" evidence="3">
    <location>
        <position position="1"/>
    </location>
</feature>
<dbReference type="CDD" id="cd00063">
    <property type="entry name" value="FN3"/>
    <property type="match status" value="2"/>
</dbReference>
<reference evidence="3" key="1">
    <citation type="submission" date="2018-05" db="EMBL/GenBank/DDBJ databases">
        <authorList>
            <person name="Lanie J.A."/>
            <person name="Ng W.-L."/>
            <person name="Kazmierczak K.M."/>
            <person name="Andrzejewski T.M."/>
            <person name="Davidsen T.M."/>
            <person name="Wayne K.J."/>
            <person name="Tettelin H."/>
            <person name="Glass J.I."/>
            <person name="Rusch D."/>
            <person name="Podicherti R."/>
            <person name="Tsui H.-C.T."/>
            <person name="Winkler M.E."/>
        </authorList>
    </citation>
    <scope>NUCLEOTIDE SEQUENCE</scope>
</reference>
<feature type="domain" description="Fibronectin type-III" evidence="2">
    <location>
        <begin position="296"/>
        <end position="382"/>
    </location>
</feature>
<dbReference type="PANTHER" id="PTHR13817">
    <property type="entry name" value="TITIN"/>
    <property type="match status" value="1"/>
</dbReference>
<feature type="domain" description="Fibronectin type-III" evidence="2">
    <location>
        <begin position="88"/>
        <end position="188"/>
    </location>
</feature>
<dbReference type="AlphaFoldDB" id="A0A382JK34"/>
<proteinExistence type="predicted"/>
<evidence type="ECO:0000259" key="2">
    <source>
        <dbReference type="PROSITE" id="PS50853"/>
    </source>
</evidence>
<dbReference type="PANTHER" id="PTHR13817:SF73">
    <property type="entry name" value="FIBRONECTIN TYPE-III DOMAIN-CONTAINING PROTEIN"/>
    <property type="match status" value="1"/>
</dbReference>
<dbReference type="PROSITE" id="PS50853">
    <property type="entry name" value="FN3"/>
    <property type="match status" value="2"/>
</dbReference>
<sequence length="439" mass="47082">NVADFNEITLNWTDAGDTGDDGTITYTLERWWSAGGGNYSSTLASGYTSQSYTDIDLLNTSEFFYRIKAHNATGFSSWSGYSPVTTLVPTAFADVAVVTADTVTQTYVPPQNLVTLFWDELSTAMSYRVYERNLLVAEDISEVMFTDGLTENGHPLQTNTTYRYVVTGMNGSGESSPSDPWVTTTLPEIAPPVPPDFTVNGGQNQNSLGWSAAIGPGDPVGGNAVQYNIYRFDMSDYDADDIGSEDIIGSTSSLGYTDNNLEDNTYFCYAVSGVNSESLEGGLTELACASTNTQLPPSTPANLSASGGNQQVSLSWSSSSGSPPITYQVYRYGDIFIGQTSSTSFTDQGLSKSTEYSYTVAAFNEAGPSAPSEMVYATTSSQGSLLAPYPPESLTAELTVNARASNYIDGYVDVDWSSAYFESDPFELSYSGNPFSAMV</sequence>
<dbReference type="SMART" id="SM00060">
    <property type="entry name" value="FN3"/>
    <property type="match status" value="3"/>
</dbReference>
<accession>A0A382JK34</accession>
<dbReference type="SUPFAM" id="SSF49265">
    <property type="entry name" value="Fibronectin type III"/>
    <property type="match status" value="3"/>
</dbReference>
<name>A0A382JK34_9ZZZZ</name>
<dbReference type="InterPro" id="IPR050964">
    <property type="entry name" value="Striated_Muscle_Regulatory"/>
</dbReference>
<dbReference type="InterPro" id="IPR013783">
    <property type="entry name" value="Ig-like_fold"/>
</dbReference>
<dbReference type="Pfam" id="PF00041">
    <property type="entry name" value="fn3"/>
    <property type="match status" value="1"/>
</dbReference>
<protein>
    <recommendedName>
        <fullName evidence="2">Fibronectin type-III domain-containing protein</fullName>
    </recommendedName>
</protein>
<dbReference type="Gene3D" id="2.60.40.10">
    <property type="entry name" value="Immunoglobulins"/>
    <property type="match status" value="4"/>
</dbReference>
<feature type="non-terminal residue" evidence="3">
    <location>
        <position position="439"/>
    </location>
</feature>
<keyword evidence="1" id="KW-0677">Repeat</keyword>